<feature type="compositionally biased region" description="Polar residues" evidence="1">
    <location>
        <begin position="47"/>
        <end position="61"/>
    </location>
</feature>
<feature type="region of interest" description="Disordered" evidence="1">
    <location>
        <begin position="394"/>
        <end position="463"/>
    </location>
</feature>
<dbReference type="AlphaFoldDB" id="A0A9W8Z6T0"/>
<dbReference type="EMBL" id="JAPEVA010000112">
    <property type="protein sequence ID" value="KAJ4399177.1"/>
    <property type="molecule type" value="Genomic_DNA"/>
</dbReference>
<feature type="compositionally biased region" description="Polar residues" evidence="1">
    <location>
        <begin position="107"/>
        <end position="123"/>
    </location>
</feature>
<dbReference type="OrthoDB" id="194139at2759"/>
<gene>
    <name evidence="2" type="ORF">N0V91_009634</name>
</gene>
<evidence type="ECO:0000256" key="1">
    <source>
        <dbReference type="SAM" id="MobiDB-lite"/>
    </source>
</evidence>
<feature type="compositionally biased region" description="Polar residues" evidence="1">
    <location>
        <begin position="78"/>
        <end position="93"/>
    </location>
</feature>
<protein>
    <submittedName>
        <fullName evidence="2">Uncharacterized protein</fullName>
    </submittedName>
</protein>
<name>A0A9W8Z6T0_9PLEO</name>
<dbReference type="Proteomes" id="UP001140510">
    <property type="component" value="Unassembled WGS sequence"/>
</dbReference>
<feature type="compositionally biased region" description="Basic and acidic residues" evidence="1">
    <location>
        <begin position="413"/>
        <end position="422"/>
    </location>
</feature>
<evidence type="ECO:0000313" key="3">
    <source>
        <dbReference type="Proteomes" id="UP001140510"/>
    </source>
</evidence>
<feature type="compositionally biased region" description="Basic and acidic residues" evidence="1">
    <location>
        <begin position="450"/>
        <end position="463"/>
    </location>
</feature>
<evidence type="ECO:0000313" key="2">
    <source>
        <dbReference type="EMBL" id="KAJ4399177.1"/>
    </source>
</evidence>
<keyword evidence="3" id="KW-1185">Reference proteome</keyword>
<accession>A0A9W8Z6T0</accession>
<organism evidence="2 3">
    <name type="scientific">Didymella pomorum</name>
    <dbReference type="NCBI Taxonomy" id="749634"/>
    <lineage>
        <taxon>Eukaryota</taxon>
        <taxon>Fungi</taxon>
        <taxon>Dikarya</taxon>
        <taxon>Ascomycota</taxon>
        <taxon>Pezizomycotina</taxon>
        <taxon>Dothideomycetes</taxon>
        <taxon>Pleosporomycetidae</taxon>
        <taxon>Pleosporales</taxon>
        <taxon>Pleosporineae</taxon>
        <taxon>Didymellaceae</taxon>
        <taxon>Didymella</taxon>
    </lineage>
</organism>
<feature type="compositionally biased region" description="Basic and acidic residues" evidence="1">
    <location>
        <begin position="394"/>
        <end position="403"/>
    </location>
</feature>
<reference evidence="2" key="1">
    <citation type="submission" date="2022-10" db="EMBL/GenBank/DDBJ databases">
        <title>Tapping the CABI collections for fungal endophytes: first genome assemblies for Collariella, Neodidymelliopsis, Ascochyta clinopodiicola, Didymella pomorum, Didymosphaeria variabile, Neocosmospora piperis and Neocucurbitaria cava.</title>
        <authorList>
            <person name="Hill R."/>
        </authorList>
    </citation>
    <scope>NUCLEOTIDE SEQUENCE</scope>
    <source>
        <strain evidence="2">IMI 355091</strain>
    </source>
</reference>
<feature type="region of interest" description="Disordered" evidence="1">
    <location>
        <begin position="38"/>
        <end position="146"/>
    </location>
</feature>
<feature type="compositionally biased region" description="Low complexity" evidence="1">
    <location>
        <begin position="137"/>
        <end position="146"/>
    </location>
</feature>
<comment type="caution">
    <text evidence="2">The sequence shown here is derived from an EMBL/GenBank/DDBJ whole genome shotgun (WGS) entry which is preliminary data.</text>
</comment>
<sequence length="463" mass="50690">MPPLVEPLDLDVAQKHAIAAATAAFARSHAQEALERKANCSLELGRSKSTASRKSLTSQGSHFPPRELVARSVPARKSIQTSSPHRPSAASATEESRFFDPAPVSDRPTSATRPLSAQPSITFSDARPGSQPRSHRQSAASSVASQQIRKARSMYYASNVQTGSPIARPPAKYLTKPPPVGISLASSATPTAYVPTRSTGPSPLAGLNVTVPAAPNDTIDIARDKYLQDFQQQPRSIKHKPSLFLAPFKKRQVKTKDKAKRLSAAYTAFPSNNYSFADDTTTNLTVSDFMLQVQVEESRSFSGSLKKKIKRVFRRTSTKTPNLPVQQIEASREYFNETTASLTGDRGDIHSPEEHLLKRLRSRSLVEEASTPPIDPKRMFSALRREIDASKAVEDLADKERTPGAESNVFESGKTKKCDTYSRRLGRNNDAFSNADRDASSQGKGPLADTFEREFDSSISTRD</sequence>
<proteinExistence type="predicted"/>